<reference evidence="1" key="1">
    <citation type="submission" date="2022-01" db="UniProtKB">
        <authorList>
            <consortium name="EnsemblMetazoa"/>
        </authorList>
    </citation>
    <scope>IDENTIFICATION</scope>
</reference>
<dbReference type="Proteomes" id="UP000494040">
    <property type="component" value="Unassembled WGS sequence"/>
</dbReference>
<protein>
    <submittedName>
        <fullName evidence="1">Uncharacterized protein</fullName>
    </submittedName>
</protein>
<accession>A0A8I6S4J8</accession>
<evidence type="ECO:0000313" key="1">
    <source>
        <dbReference type="EnsemblMetazoa" id="XP_014255659.1"/>
    </source>
</evidence>
<proteinExistence type="predicted"/>
<dbReference type="KEGG" id="clec:106670116"/>
<name>A0A8I6S4J8_CIMLE</name>
<dbReference type="EnsemblMetazoa" id="XM_014400173.2">
    <property type="protein sequence ID" value="XP_014255659.1"/>
    <property type="gene ID" value="LOC106670116"/>
</dbReference>
<keyword evidence="2" id="KW-1185">Reference proteome</keyword>
<dbReference type="AlphaFoldDB" id="A0A8I6S4J8"/>
<evidence type="ECO:0000313" key="2">
    <source>
        <dbReference type="Proteomes" id="UP000494040"/>
    </source>
</evidence>
<organism evidence="1 2">
    <name type="scientific">Cimex lectularius</name>
    <name type="common">Bed bug</name>
    <name type="synonym">Acanthia lectularia</name>
    <dbReference type="NCBI Taxonomy" id="79782"/>
    <lineage>
        <taxon>Eukaryota</taxon>
        <taxon>Metazoa</taxon>
        <taxon>Ecdysozoa</taxon>
        <taxon>Arthropoda</taxon>
        <taxon>Hexapoda</taxon>
        <taxon>Insecta</taxon>
        <taxon>Pterygota</taxon>
        <taxon>Neoptera</taxon>
        <taxon>Paraneoptera</taxon>
        <taxon>Hemiptera</taxon>
        <taxon>Heteroptera</taxon>
        <taxon>Panheteroptera</taxon>
        <taxon>Cimicomorpha</taxon>
        <taxon>Cimicidae</taxon>
        <taxon>Cimex</taxon>
    </lineage>
</organism>
<sequence>METKNSETLIPFSDAYKVLLDVRRNLKSFKTLPSLLRTQIIIGLEKIESLFLEKNIFLSYFVKKLIKLRQALKYYEYTHKDNNLRKASVLLRERLNLVLKYKAQLIKKHDEVVQREEKVELETNGAKVSGKLFTCEKNVNTDSNRYQDILSIRKNIVKIQKCLPCTKLLYDDNVDILSVTERLQTLLTWDRKTLSAIEPEIAVLKILLLEGKRSVEPIRAIVKTLKEIIATIRKDPGVKPVIRNSLLKNIMFRDATLRTQILQIDMDIPEDSGDESPKYKMVFSKQELLVDN</sequence>
<gene>
    <name evidence="1" type="primary">106670116</name>
</gene>